<evidence type="ECO:0000259" key="2">
    <source>
        <dbReference type="Pfam" id="PF09835"/>
    </source>
</evidence>
<proteinExistence type="predicted"/>
<dbReference type="Proteomes" id="UP001328733">
    <property type="component" value="Unassembled WGS sequence"/>
</dbReference>
<dbReference type="Pfam" id="PF09835">
    <property type="entry name" value="DUF2062"/>
    <property type="match status" value="1"/>
</dbReference>
<feature type="transmembrane region" description="Helical" evidence="1">
    <location>
        <begin position="140"/>
        <end position="163"/>
    </location>
</feature>
<organism evidence="3 4">
    <name type="scientific">Pannus brasiliensis CCIBt3594</name>
    <dbReference type="NCBI Taxonomy" id="1427578"/>
    <lineage>
        <taxon>Bacteria</taxon>
        <taxon>Bacillati</taxon>
        <taxon>Cyanobacteriota</taxon>
        <taxon>Cyanophyceae</taxon>
        <taxon>Oscillatoriophycideae</taxon>
        <taxon>Chroococcales</taxon>
        <taxon>Microcystaceae</taxon>
        <taxon>Pannus</taxon>
    </lineage>
</organism>
<protein>
    <submittedName>
        <fullName evidence="3">DUF2062 domain-containing protein</fullName>
    </submittedName>
</protein>
<gene>
    <name evidence="3" type="ORF">V0288_05475</name>
</gene>
<dbReference type="PANTHER" id="PTHR40547:SF1">
    <property type="entry name" value="SLL0298 PROTEIN"/>
    <property type="match status" value="1"/>
</dbReference>
<evidence type="ECO:0000313" key="3">
    <source>
        <dbReference type="EMBL" id="MEG3436563.1"/>
    </source>
</evidence>
<evidence type="ECO:0000256" key="1">
    <source>
        <dbReference type="SAM" id="Phobius"/>
    </source>
</evidence>
<reference evidence="3 4" key="1">
    <citation type="submission" date="2024-01" db="EMBL/GenBank/DDBJ databases">
        <title>Genomic insights into the taxonomy and metabolism of the cyanobacterium Pannus brasiliensis CCIBt3594.</title>
        <authorList>
            <person name="Machado M."/>
            <person name="Botero N.B."/>
            <person name="Andreote A.P.D."/>
            <person name="Feitosa A.M.T."/>
            <person name="Popin R."/>
            <person name="Sivonen K."/>
            <person name="Fiore M.F."/>
        </authorList>
    </citation>
    <scope>NUCLEOTIDE SEQUENCE [LARGE SCALE GENOMIC DNA]</scope>
    <source>
        <strain evidence="3 4">CCIBt3594</strain>
    </source>
</reference>
<feature type="domain" description="DUF2062" evidence="2">
    <location>
        <begin position="24"/>
        <end position="171"/>
    </location>
</feature>
<dbReference type="EMBL" id="JBAFSM010000008">
    <property type="protein sequence ID" value="MEG3436563.1"/>
    <property type="molecule type" value="Genomic_DNA"/>
</dbReference>
<keyword evidence="1" id="KW-0812">Transmembrane</keyword>
<dbReference type="RefSeq" id="WP_332864021.1">
    <property type="nucleotide sequence ID" value="NZ_JBAFSM010000008.1"/>
</dbReference>
<keyword evidence="1" id="KW-1133">Transmembrane helix</keyword>
<keyword evidence="1" id="KW-0472">Membrane</keyword>
<sequence length="173" mass="19707">MVEKTRSRASRRSRKKRAALGFPRFLRYWYFRLTRLQGHPIEIARGLAVGVFSGFFPWFGLQIAIAIFLAIVVRGNKLAAAAATWISNPLTDVPIFLFNYKVGELILGRWNPERDRTIFQSSDSWLEHWTSLGGEALRTLLFGCLASGTICALVTYFASLHLLSRARDSRRSR</sequence>
<dbReference type="InterPro" id="IPR018639">
    <property type="entry name" value="DUF2062"/>
</dbReference>
<name>A0AAW9QSV1_9CHRO</name>
<evidence type="ECO:0000313" key="4">
    <source>
        <dbReference type="Proteomes" id="UP001328733"/>
    </source>
</evidence>
<keyword evidence="4" id="KW-1185">Reference proteome</keyword>
<comment type="caution">
    <text evidence="3">The sequence shown here is derived from an EMBL/GenBank/DDBJ whole genome shotgun (WGS) entry which is preliminary data.</text>
</comment>
<accession>A0AAW9QSV1</accession>
<feature type="transmembrane region" description="Helical" evidence="1">
    <location>
        <begin position="47"/>
        <end position="73"/>
    </location>
</feature>
<dbReference type="AlphaFoldDB" id="A0AAW9QSV1"/>
<dbReference type="PANTHER" id="PTHR40547">
    <property type="entry name" value="SLL0298 PROTEIN"/>
    <property type="match status" value="1"/>
</dbReference>